<evidence type="ECO:0000256" key="1">
    <source>
        <dbReference type="ARBA" id="ARBA00004141"/>
    </source>
</evidence>
<feature type="compositionally biased region" description="Acidic residues" evidence="12">
    <location>
        <begin position="24"/>
        <end position="34"/>
    </location>
</feature>
<keyword evidence="5 13" id="KW-0812">Transmembrane</keyword>
<keyword evidence="8 13" id="KW-1133">Transmembrane helix</keyword>
<dbReference type="EMBL" id="GG666723">
    <property type="protein sequence ID" value="EEN42489.1"/>
    <property type="molecule type" value="Genomic_DNA"/>
</dbReference>
<dbReference type="InParanoid" id="C3ZY93"/>
<dbReference type="Gene3D" id="1.10.287.70">
    <property type="match status" value="1"/>
</dbReference>
<comment type="subcellular location">
    <subcellularLocation>
        <location evidence="1">Membrane</location>
        <topology evidence="1">Multi-pass membrane protein</topology>
    </subcellularLocation>
</comment>
<accession>C3ZY93</accession>
<proteinExistence type="predicted"/>
<evidence type="ECO:0000256" key="11">
    <source>
        <dbReference type="ARBA" id="ARBA00023303"/>
    </source>
</evidence>
<dbReference type="eggNOG" id="KOG2301">
    <property type="taxonomic scope" value="Eukaryota"/>
</dbReference>
<organism>
    <name type="scientific">Branchiostoma floridae</name>
    <name type="common">Florida lancelet</name>
    <name type="synonym">Amphioxus</name>
    <dbReference type="NCBI Taxonomy" id="7739"/>
    <lineage>
        <taxon>Eukaryota</taxon>
        <taxon>Metazoa</taxon>
        <taxon>Chordata</taxon>
        <taxon>Cephalochordata</taxon>
        <taxon>Leptocardii</taxon>
        <taxon>Amphioxiformes</taxon>
        <taxon>Branchiostomatidae</taxon>
        <taxon>Branchiostoma</taxon>
    </lineage>
</organism>
<dbReference type="GO" id="GO:0034702">
    <property type="term" value="C:monoatomic ion channel complex"/>
    <property type="evidence" value="ECO:0007669"/>
    <property type="project" value="UniProtKB-KW"/>
</dbReference>
<keyword evidence="9" id="KW-0406">Ion transport</keyword>
<keyword evidence="2" id="KW-0813">Transport</keyword>
<keyword evidence="6" id="KW-0106">Calcium</keyword>
<evidence type="ECO:0000259" key="14">
    <source>
        <dbReference type="Pfam" id="PF00520"/>
    </source>
</evidence>
<evidence type="ECO:0000256" key="13">
    <source>
        <dbReference type="SAM" id="Phobius"/>
    </source>
</evidence>
<dbReference type="SUPFAM" id="SSF81324">
    <property type="entry name" value="Voltage-gated potassium channels"/>
    <property type="match status" value="1"/>
</dbReference>
<protein>
    <recommendedName>
        <fullName evidence="14">Ion transport domain-containing protein</fullName>
    </recommendedName>
</protein>
<evidence type="ECO:0000256" key="10">
    <source>
        <dbReference type="ARBA" id="ARBA00023136"/>
    </source>
</evidence>
<feature type="compositionally biased region" description="Basic and acidic residues" evidence="12">
    <location>
        <begin position="1"/>
        <end position="23"/>
    </location>
</feature>
<sequence length="432" mass="49459">QTLKDIEARIKEEEKRKKERQEAGEEEEDEEVEELQPNKKLEAGSALPDKYGEVPIELVGRPIEEIDDYYKTKWTFVVIAKDRTIFRFSTTNGCFLLSPFNPLRRLALFTLTHSYPSATCLTLFSTLVMLTILVNCVFMALNDPPKITEFIFNGIYTIEMLVKLSARGYALQHFTYLRDPWNWLDFAVVVLAYVTMFVDLGNLSVLRTFRVLRALKTISVVPGLKTIVNALIQSVINLRDVIILTSFGLCVFALVGLQLYMGQLRQKCVMEFPENGMNLAEFCYKFRDASQNALPNEYLHCADDLKMFNGNDEEIEQPLHFLLSEIFHSFDLIGLSSRFCNPGFRCLRIGGNPDFGYTSFDNIGWALLTAFRLINQDYWENLYQQVLGTAGHANMLFFLLVIFLGSFYLVNLILAVVAMSYEEASQQTVRLS</sequence>
<keyword evidence="10 13" id="KW-0472">Membrane</keyword>
<dbReference type="FunFam" id="1.20.120.350:FF:000036">
    <property type="entry name" value="Voltage-dependent sodium channel SCN10A"/>
    <property type="match status" value="1"/>
</dbReference>
<dbReference type="InterPro" id="IPR027359">
    <property type="entry name" value="Volt_channel_dom_sf"/>
</dbReference>
<gene>
    <name evidence="15" type="ORF">BRAFLDRAFT_249583</name>
</gene>
<feature type="transmembrane region" description="Helical" evidence="13">
    <location>
        <begin position="396"/>
        <end position="421"/>
    </location>
</feature>
<evidence type="ECO:0000256" key="5">
    <source>
        <dbReference type="ARBA" id="ARBA00022692"/>
    </source>
</evidence>
<keyword evidence="7" id="KW-0851">Voltage-gated channel</keyword>
<dbReference type="AlphaFoldDB" id="C3ZY93"/>
<evidence type="ECO:0000256" key="8">
    <source>
        <dbReference type="ARBA" id="ARBA00022989"/>
    </source>
</evidence>
<dbReference type="GO" id="GO:0005245">
    <property type="term" value="F:voltage-gated calcium channel activity"/>
    <property type="evidence" value="ECO:0007669"/>
    <property type="project" value="UniProtKB-ARBA"/>
</dbReference>
<dbReference type="STRING" id="7739.C3ZY93"/>
<dbReference type="PANTHER" id="PTHR45628">
    <property type="entry name" value="VOLTAGE-DEPENDENT CALCIUM CHANNEL TYPE A SUBUNIT ALPHA-1"/>
    <property type="match status" value="1"/>
</dbReference>
<keyword evidence="3" id="KW-0109">Calcium transport</keyword>
<feature type="non-terminal residue" evidence="15">
    <location>
        <position position="1"/>
    </location>
</feature>
<feature type="transmembrane region" description="Helical" evidence="13">
    <location>
        <begin position="218"/>
        <end position="236"/>
    </location>
</feature>
<reference evidence="15" key="1">
    <citation type="journal article" date="2008" name="Nature">
        <title>The amphioxus genome and the evolution of the chordate karyotype.</title>
        <authorList>
            <consortium name="US DOE Joint Genome Institute (JGI-PGF)"/>
            <person name="Putnam N.H."/>
            <person name="Butts T."/>
            <person name="Ferrier D.E.K."/>
            <person name="Furlong R.F."/>
            <person name="Hellsten U."/>
            <person name="Kawashima T."/>
            <person name="Robinson-Rechavi M."/>
            <person name="Shoguchi E."/>
            <person name="Terry A."/>
            <person name="Yu J.-K."/>
            <person name="Benito-Gutierrez E.L."/>
            <person name="Dubchak I."/>
            <person name="Garcia-Fernandez J."/>
            <person name="Gibson-Brown J.J."/>
            <person name="Grigoriev I.V."/>
            <person name="Horton A.C."/>
            <person name="de Jong P.J."/>
            <person name="Jurka J."/>
            <person name="Kapitonov V.V."/>
            <person name="Kohara Y."/>
            <person name="Kuroki Y."/>
            <person name="Lindquist E."/>
            <person name="Lucas S."/>
            <person name="Osoegawa K."/>
            <person name="Pennacchio L.A."/>
            <person name="Salamov A.A."/>
            <person name="Satou Y."/>
            <person name="Sauka-Spengler T."/>
            <person name="Schmutz J."/>
            <person name="Shin-I T."/>
            <person name="Toyoda A."/>
            <person name="Bronner-Fraser M."/>
            <person name="Fujiyama A."/>
            <person name="Holland L.Z."/>
            <person name="Holland P.W.H."/>
            <person name="Satoh N."/>
            <person name="Rokhsar D.S."/>
        </authorList>
    </citation>
    <scope>NUCLEOTIDE SEQUENCE [LARGE SCALE GENOMIC DNA]</scope>
    <source>
        <strain evidence="15">S238N-H82</strain>
        <tissue evidence="15">Testes</tissue>
    </source>
</reference>
<evidence type="ECO:0000256" key="2">
    <source>
        <dbReference type="ARBA" id="ARBA00022448"/>
    </source>
</evidence>
<name>C3ZY93_BRAFL</name>
<dbReference type="InterPro" id="IPR005821">
    <property type="entry name" value="Ion_trans_dom"/>
</dbReference>
<dbReference type="Gene3D" id="1.20.120.350">
    <property type="entry name" value="Voltage-gated potassium channels. Chain C"/>
    <property type="match status" value="1"/>
</dbReference>
<keyword evidence="11" id="KW-0407">Ion channel</keyword>
<evidence type="ECO:0000256" key="12">
    <source>
        <dbReference type="SAM" id="MobiDB-lite"/>
    </source>
</evidence>
<evidence type="ECO:0000313" key="15">
    <source>
        <dbReference type="EMBL" id="EEN42489.1"/>
    </source>
</evidence>
<dbReference type="Pfam" id="PF00520">
    <property type="entry name" value="Ion_trans"/>
    <property type="match status" value="1"/>
</dbReference>
<evidence type="ECO:0000256" key="3">
    <source>
        <dbReference type="ARBA" id="ARBA00022568"/>
    </source>
</evidence>
<evidence type="ECO:0000256" key="7">
    <source>
        <dbReference type="ARBA" id="ARBA00022882"/>
    </source>
</evidence>
<feature type="region of interest" description="Disordered" evidence="12">
    <location>
        <begin position="1"/>
        <end position="40"/>
    </location>
</feature>
<feature type="transmembrane region" description="Helical" evidence="13">
    <location>
        <begin position="115"/>
        <end position="138"/>
    </location>
</feature>
<feature type="transmembrane region" description="Helical" evidence="13">
    <location>
        <begin position="186"/>
        <end position="206"/>
    </location>
</feature>
<evidence type="ECO:0000256" key="6">
    <source>
        <dbReference type="ARBA" id="ARBA00022837"/>
    </source>
</evidence>
<dbReference type="PANTHER" id="PTHR45628:SF38">
    <property type="entry name" value="SODIUM CHANNEL PROTEIN"/>
    <property type="match status" value="1"/>
</dbReference>
<evidence type="ECO:0000256" key="4">
    <source>
        <dbReference type="ARBA" id="ARBA00022673"/>
    </source>
</evidence>
<feature type="transmembrane region" description="Helical" evidence="13">
    <location>
        <begin position="242"/>
        <end position="261"/>
    </location>
</feature>
<evidence type="ECO:0000256" key="9">
    <source>
        <dbReference type="ARBA" id="ARBA00023065"/>
    </source>
</evidence>
<keyword evidence="4" id="KW-0107">Calcium channel</keyword>
<dbReference type="InterPro" id="IPR050599">
    <property type="entry name" value="VDCC_alpha-1_subunit"/>
</dbReference>
<feature type="domain" description="Ion transport" evidence="14">
    <location>
        <begin position="123"/>
        <end position="428"/>
    </location>
</feature>